<protein>
    <submittedName>
        <fullName evidence="2">Phage-related protein</fullName>
    </submittedName>
</protein>
<dbReference type="Pfam" id="PF01345">
    <property type="entry name" value="DUF11"/>
    <property type="match status" value="1"/>
</dbReference>
<organism evidence="2 3">
    <name type="scientific">Methanobacterium formicicum</name>
    <dbReference type="NCBI Taxonomy" id="2162"/>
    <lineage>
        <taxon>Archaea</taxon>
        <taxon>Methanobacteriati</taxon>
        <taxon>Methanobacteriota</taxon>
        <taxon>Methanomada group</taxon>
        <taxon>Methanobacteria</taxon>
        <taxon>Methanobacteriales</taxon>
        <taxon>Methanobacteriaceae</taxon>
        <taxon>Methanobacterium</taxon>
    </lineage>
</organism>
<dbReference type="InterPro" id="IPR001434">
    <property type="entry name" value="OmcB-like_DUF11"/>
</dbReference>
<sequence length="662" mass="73600">MLFDFTGRISLDYILMDDGTPIIPGTRLTQDGELLFEFTDHTIPIYALTSKLPPKAEVGKQISYDIQLECTNQGDPGRELIVSVPIPAGFNLIKASSNEGTYNSTNGKWTLILDSDDKAYLNLILSGITAGSWDQTITLDGTITSITKNCEVVSSDSEGSIASHSVDLANYPITLANMQDGQTYTIVTYSKVHETGVTGIHAGVKNNTISVSNGVQVIGTRATIQDNIQKITCTFIYDSNHDCIITWFDEYQSISTATEDRHYGLCLNEGFDTNYYLPKDLLSQPTAMLDDTGATDLFLEGNSQSAEYIYSFPVPDILPDNSFFVGVEVFLNSFSPSSIEIFLVNDGGESSQLKSEFFEGSGKVEFGDLADLWDLKDTDIKDHQLEIHVKFSNNTLYQQKFTYSNLTLVLYYIEDETGQSRGFYLDGVHGRNYGIFVNGKVEITEGVNLDIETLELDSSVGELVTGSKIKSKELKVPFEIFGCSIEEAKNRLSKAVRWMASDINRVNIPIPKKLVFEWDPSHEYNVVLKGDVDNDFEYGSYTCKAVFLVPDGLVWSQSKTTGPSGVNLGRVPVWPVIYFRTNGSSQIVLTESVSGATLKINETIPENTLMVLDCINRQLYEMKTNVYHTTVSLDSVWPQLIKEYKFTATGAVIQKIEYKEGY</sequence>
<dbReference type="KEGG" id="mfc:BRM9_1682"/>
<dbReference type="AlphaFoldDB" id="A0A089ZII4"/>
<evidence type="ECO:0000313" key="3">
    <source>
        <dbReference type="Proteomes" id="UP000029661"/>
    </source>
</evidence>
<dbReference type="Gene3D" id="2.40.30.200">
    <property type="match status" value="1"/>
</dbReference>
<dbReference type="Proteomes" id="UP000029661">
    <property type="component" value="Chromosome"/>
</dbReference>
<evidence type="ECO:0000313" key="2">
    <source>
        <dbReference type="EMBL" id="AIS32493.1"/>
    </source>
</evidence>
<feature type="domain" description="DUF11" evidence="1">
    <location>
        <begin position="54"/>
        <end position="141"/>
    </location>
</feature>
<accession>A0A089ZII4</accession>
<dbReference type="RefSeq" id="WP_048085449.1">
    <property type="nucleotide sequence ID" value="NZ_CP006933.1"/>
</dbReference>
<dbReference type="EMBL" id="CP006933">
    <property type="protein sequence ID" value="AIS32493.1"/>
    <property type="molecule type" value="Genomic_DNA"/>
</dbReference>
<evidence type="ECO:0000259" key="1">
    <source>
        <dbReference type="Pfam" id="PF01345"/>
    </source>
</evidence>
<name>A0A089ZII4_METFO</name>
<proteinExistence type="predicted"/>
<dbReference type="STRING" id="2162.BRM9_1682"/>
<gene>
    <name evidence="2" type="ORF">BRM9_1682</name>
</gene>
<dbReference type="GeneID" id="24792846"/>
<reference evidence="2 3" key="1">
    <citation type="submission" date="2013-12" db="EMBL/GenBank/DDBJ databases">
        <title>The complete genome sequence of Methanobacterium sp. BRM9.</title>
        <authorList>
            <consortium name="Pastoral Greenhouse Gas Research Consortium"/>
            <person name="Kelly W.J."/>
            <person name="Leahy S.C."/>
            <person name="Perry R."/>
            <person name="Li D."/>
            <person name="Altermann E."/>
            <person name="Lambie S.C."/>
            <person name="Attwood G.T."/>
        </authorList>
    </citation>
    <scope>NUCLEOTIDE SEQUENCE [LARGE SCALE GENOMIC DNA]</scope>
    <source>
        <strain evidence="2 3">BRM9</strain>
    </source>
</reference>